<comment type="caution">
    <text evidence="1">The sequence shown here is derived from an EMBL/GenBank/DDBJ whole genome shotgun (WGS) entry which is preliminary data.</text>
</comment>
<name>A0A7K1RLZ6_AGRVI</name>
<proteinExistence type="predicted"/>
<evidence type="ECO:0000313" key="1">
    <source>
        <dbReference type="EMBL" id="MVA58889.1"/>
    </source>
</evidence>
<dbReference type="EMBL" id="WPHU01000010">
    <property type="protein sequence ID" value="MVA58889.1"/>
    <property type="molecule type" value="Genomic_DNA"/>
</dbReference>
<accession>A0A7K1RLZ6</accession>
<dbReference type="AlphaFoldDB" id="A0A7K1RLZ6"/>
<organism evidence="1 2">
    <name type="scientific">Agrobacterium vitis</name>
    <name type="common">Rhizobium vitis</name>
    <dbReference type="NCBI Taxonomy" id="373"/>
    <lineage>
        <taxon>Bacteria</taxon>
        <taxon>Pseudomonadati</taxon>
        <taxon>Pseudomonadota</taxon>
        <taxon>Alphaproteobacteria</taxon>
        <taxon>Hyphomicrobiales</taxon>
        <taxon>Rhizobiaceae</taxon>
        <taxon>Rhizobium/Agrobacterium group</taxon>
        <taxon>Agrobacterium</taxon>
    </lineage>
</organism>
<evidence type="ECO:0000313" key="2">
    <source>
        <dbReference type="Proteomes" id="UP000440716"/>
    </source>
</evidence>
<sequence>MEITISAPQRSFSLNDILDGMAARMPWRVAAKVLVSHGAPRARGWELFRDKLKDEKHDINMDELSKSFLEHILFGEKASRFYTVEDDVLKMARETFTGTKKFAQFPFAELSEDIAPLPTSKPQLCFIHESDDGITLVYKSIRAVEKRETVSLAAIPVDARTAFSEYKEIIGVKQNKFRAYDAIWLPYDGSVVELRVDFPNGANADASEIAINQTLDAFKADSSSAIDEKPVNLFPIIKRIYETTDEGKVVEFALHTSTGSFKHEKMRLGDLCLREEGYHLGGKNALKGKIELFKLGVRWTVDYGEDDYTNPELFLNGSFKMLHSENYPLETAIIRNCTGEMDYNFIRAKIDGYLKADDAKPEAD</sequence>
<dbReference type="RefSeq" id="WP_156592688.1">
    <property type="nucleotide sequence ID" value="NZ_WPHU01000010.1"/>
</dbReference>
<reference evidence="1 2" key="1">
    <citation type="submission" date="2019-12" db="EMBL/GenBank/DDBJ databases">
        <title>Whole-genome sequencing of Allorhizobium vitis.</title>
        <authorList>
            <person name="Gan H.M."/>
            <person name="Szegedi E."/>
            <person name="Burr T."/>
            <person name="Savka M.A."/>
        </authorList>
    </citation>
    <scope>NUCLEOTIDE SEQUENCE [LARGE SCALE GENOMIC DNA]</scope>
    <source>
        <strain evidence="1 2">CG415</strain>
    </source>
</reference>
<protein>
    <submittedName>
        <fullName evidence="1">Uncharacterized protein</fullName>
    </submittedName>
</protein>
<gene>
    <name evidence="1" type="ORF">GOZ88_22530</name>
</gene>
<dbReference type="Proteomes" id="UP000440716">
    <property type="component" value="Unassembled WGS sequence"/>
</dbReference>